<accession>A0A1Q8ZME9</accession>
<comment type="caution">
    <text evidence="2">The sequence shown here is derived from an EMBL/GenBank/DDBJ whole genome shotgun (WGS) entry which is preliminary data.</text>
</comment>
<reference evidence="2 3" key="1">
    <citation type="submission" date="2016-09" db="EMBL/GenBank/DDBJ databases">
        <title>Rhizobium oryziradicis sp. nov., isolated from the root of rice.</title>
        <authorList>
            <person name="Zhao J."/>
            <person name="Zhang X."/>
        </authorList>
    </citation>
    <scope>NUCLEOTIDE SEQUENCE [LARGE SCALE GENOMIC DNA]</scope>
    <source>
        <strain evidence="2 3">N19</strain>
    </source>
</reference>
<sequence>MLFKHQLRHYRLAITLRGFISSQTGATAVEYSLIAALIAVSLYLALGEYYKALNNLFDYIITTMSNALA</sequence>
<evidence type="ECO:0000256" key="1">
    <source>
        <dbReference type="SAM" id="Phobius"/>
    </source>
</evidence>
<keyword evidence="1" id="KW-0472">Membrane</keyword>
<keyword evidence="3" id="KW-1185">Reference proteome</keyword>
<proteinExistence type="predicted"/>
<keyword evidence="1" id="KW-1133">Transmembrane helix</keyword>
<dbReference type="Pfam" id="PF04964">
    <property type="entry name" value="Flp_Fap"/>
    <property type="match status" value="1"/>
</dbReference>
<evidence type="ECO:0000313" key="2">
    <source>
        <dbReference type="EMBL" id="OLP42893.1"/>
    </source>
</evidence>
<keyword evidence="1" id="KW-0812">Transmembrane</keyword>
<gene>
    <name evidence="2" type="ORF">BJF95_01935</name>
</gene>
<dbReference type="RefSeq" id="WP_075641585.1">
    <property type="nucleotide sequence ID" value="NZ_MKIM01000031.1"/>
</dbReference>
<dbReference type="AlphaFoldDB" id="A0A1Q8ZME9"/>
<dbReference type="EMBL" id="MKIM01000031">
    <property type="protein sequence ID" value="OLP42893.1"/>
    <property type="molecule type" value="Genomic_DNA"/>
</dbReference>
<dbReference type="InterPro" id="IPR007047">
    <property type="entry name" value="Flp_Fap"/>
</dbReference>
<dbReference type="OrthoDB" id="5325135at2"/>
<dbReference type="Proteomes" id="UP000186894">
    <property type="component" value="Unassembled WGS sequence"/>
</dbReference>
<evidence type="ECO:0000313" key="3">
    <source>
        <dbReference type="Proteomes" id="UP000186894"/>
    </source>
</evidence>
<protein>
    <recommendedName>
        <fullName evidence="4">Pilus assembly protein</fullName>
    </recommendedName>
</protein>
<organism evidence="2 3">
    <name type="scientific">Rhizobium oryziradicis</name>
    <dbReference type="NCBI Taxonomy" id="1867956"/>
    <lineage>
        <taxon>Bacteria</taxon>
        <taxon>Pseudomonadati</taxon>
        <taxon>Pseudomonadota</taxon>
        <taxon>Alphaproteobacteria</taxon>
        <taxon>Hyphomicrobiales</taxon>
        <taxon>Rhizobiaceae</taxon>
        <taxon>Rhizobium/Agrobacterium group</taxon>
        <taxon>Rhizobium</taxon>
    </lineage>
</organism>
<feature type="transmembrane region" description="Helical" evidence="1">
    <location>
        <begin position="28"/>
        <end position="46"/>
    </location>
</feature>
<evidence type="ECO:0008006" key="4">
    <source>
        <dbReference type="Google" id="ProtNLM"/>
    </source>
</evidence>
<name>A0A1Q8ZME9_9HYPH</name>